<comment type="subcellular location">
    <subcellularLocation>
        <location evidence="1 7">Cell membrane</location>
        <topology evidence="1 7">Multi-pass membrane protein</topology>
    </subcellularLocation>
</comment>
<evidence type="ECO:0000256" key="2">
    <source>
        <dbReference type="ARBA" id="ARBA00022448"/>
    </source>
</evidence>
<sequence length="287" mass="32404">MHTKTNTWFDYTNYLVMTLLACAMVFPVLHVISLSLSADKAINSGSVFLWPVEPTLANYRIILNDLSIWRSFGVSVFVTAFGTFISLAFTSMLAYPLSRPEFAGRKYVLMLVLVTMIFHAPLIPNYLLLKNLHMIDTIWVLIIPGAISAYNLFVMRSFFLNLPNELIDCGRMDGAGELRIMWSIVLPLSKPAMATMGLFYGVSLWNAYSNALYYINSRTLYPLQVRLREIVITDQFGSSDQFEVFGAMSPEGVKMAVIAFSALPIMMVYPFLQRFFIKGMLIGSIKS</sequence>
<comment type="caution">
    <text evidence="9">The sequence shown here is derived from an EMBL/GenBank/DDBJ whole genome shotgun (WGS) entry which is preliminary data.</text>
</comment>
<keyword evidence="4 7" id="KW-0812">Transmembrane</keyword>
<feature type="transmembrane region" description="Helical" evidence="7">
    <location>
        <begin position="138"/>
        <end position="159"/>
    </location>
</feature>
<feature type="domain" description="ABC transmembrane type-1" evidence="8">
    <location>
        <begin position="72"/>
        <end position="266"/>
    </location>
</feature>
<feature type="transmembrane region" description="Helical" evidence="7">
    <location>
        <begin position="72"/>
        <end position="95"/>
    </location>
</feature>
<evidence type="ECO:0000256" key="4">
    <source>
        <dbReference type="ARBA" id="ARBA00022692"/>
    </source>
</evidence>
<feature type="transmembrane region" description="Helical" evidence="7">
    <location>
        <begin position="180"/>
        <end position="202"/>
    </location>
</feature>
<dbReference type="CDD" id="cd06261">
    <property type="entry name" value="TM_PBP2"/>
    <property type="match status" value="1"/>
</dbReference>
<keyword evidence="10" id="KW-1185">Reference proteome</keyword>
<dbReference type="PANTHER" id="PTHR43744">
    <property type="entry name" value="ABC TRANSPORTER PERMEASE PROTEIN MG189-RELATED-RELATED"/>
    <property type="match status" value="1"/>
</dbReference>
<organism evidence="9 10">
    <name type="scientific">Paenibacillus filicis</name>
    <dbReference type="NCBI Taxonomy" id="669464"/>
    <lineage>
        <taxon>Bacteria</taxon>
        <taxon>Bacillati</taxon>
        <taxon>Bacillota</taxon>
        <taxon>Bacilli</taxon>
        <taxon>Bacillales</taxon>
        <taxon>Paenibacillaceae</taxon>
        <taxon>Paenibacillus</taxon>
    </lineage>
</organism>
<name>A0ABU9DDC3_9BACL</name>
<keyword evidence="5 7" id="KW-1133">Transmembrane helix</keyword>
<protein>
    <submittedName>
        <fullName evidence="9">Carbohydrate ABC transporter permease</fullName>
    </submittedName>
</protein>
<evidence type="ECO:0000256" key="3">
    <source>
        <dbReference type="ARBA" id="ARBA00022475"/>
    </source>
</evidence>
<keyword evidence="6 7" id="KW-0472">Membrane</keyword>
<proteinExistence type="inferred from homology"/>
<accession>A0ABU9DDC3</accession>
<comment type="similarity">
    <text evidence="7">Belongs to the binding-protein-dependent transport system permease family.</text>
</comment>
<evidence type="ECO:0000259" key="8">
    <source>
        <dbReference type="PROSITE" id="PS50928"/>
    </source>
</evidence>
<evidence type="ECO:0000313" key="10">
    <source>
        <dbReference type="Proteomes" id="UP001469365"/>
    </source>
</evidence>
<dbReference type="InterPro" id="IPR035906">
    <property type="entry name" value="MetI-like_sf"/>
</dbReference>
<evidence type="ECO:0000256" key="7">
    <source>
        <dbReference type="RuleBase" id="RU363032"/>
    </source>
</evidence>
<evidence type="ECO:0000313" key="9">
    <source>
        <dbReference type="EMBL" id="MEK8126863.1"/>
    </source>
</evidence>
<keyword evidence="2 7" id="KW-0813">Transport</keyword>
<dbReference type="EMBL" id="JBBPCC010000001">
    <property type="protein sequence ID" value="MEK8126863.1"/>
    <property type="molecule type" value="Genomic_DNA"/>
</dbReference>
<dbReference type="InterPro" id="IPR000515">
    <property type="entry name" value="MetI-like"/>
</dbReference>
<feature type="transmembrane region" description="Helical" evidence="7">
    <location>
        <begin position="12"/>
        <end position="32"/>
    </location>
</feature>
<gene>
    <name evidence="9" type="ORF">WMW72_02970</name>
</gene>
<feature type="transmembrane region" description="Helical" evidence="7">
    <location>
        <begin position="252"/>
        <end position="272"/>
    </location>
</feature>
<keyword evidence="3" id="KW-1003">Cell membrane</keyword>
<reference evidence="9 10" key="1">
    <citation type="submission" date="2024-04" db="EMBL/GenBank/DDBJ databases">
        <title>draft genome sequnece of Paenibacillus filicis.</title>
        <authorList>
            <person name="Kim D.-U."/>
        </authorList>
    </citation>
    <scope>NUCLEOTIDE SEQUENCE [LARGE SCALE GENOMIC DNA]</scope>
    <source>
        <strain evidence="9 10">KACC14197</strain>
    </source>
</reference>
<dbReference type="SUPFAM" id="SSF161098">
    <property type="entry name" value="MetI-like"/>
    <property type="match status" value="1"/>
</dbReference>
<dbReference type="Proteomes" id="UP001469365">
    <property type="component" value="Unassembled WGS sequence"/>
</dbReference>
<dbReference type="PANTHER" id="PTHR43744:SF9">
    <property type="entry name" value="POLYGALACTURONAN_RHAMNOGALACTURONAN TRANSPORT SYSTEM PERMEASE PROTEIN YTCP"/>
    <property type="match status" value="1"/>
</dbReference>
<dbReference type="PROSITE" id="PS51257">
    <property type="entry name" value="PROKAR_LIPOPROTEIN"/>
    <property type="match status" value="1"/>
</dbReference>
<feature type="transmembrane region" description="Helical" evidence="7">
    <location>
        <begin position="107"/>
        <end position="126"/>
    </location>
</feature>
<dbReference type="Gene3D" id="1.10.3720.10">
    <property type="entry name" value="MetI-like"/>
    <property type="match status" value="1"/>
</dbReference>
<evidence type="ECO:0000256" key="6">
    <source>
        <dbReference type="ARBA" id="ARBA00023136"/>
    </source>
</evidence>
<dbReference type="PROSITE" id="PS50928">
    <property type="entry name" value="ABC_TM1"/>
    <property type="match status" value="1"/>
</dbReference>
<evidence type="ECO:0000256" key="5">
    <source>
        <dbReference type="ARBA" id="ARBA00022989"/>
    </source>
</evidence>
<dbReference type="Pfam" id="PF00528">
    <property type="entry name" value="BPD_transp_1"/>
    <property type="match status" value="1"/>
</dbReference>
<dbReference type="RefSeq" id="WP_341413907.1">
    <property type="nucleotide sequence ID" value="NZ_JBBPCC010000001.1"/>
</dbReference>
<evidence type="ECO:0000256" key="1">
    <source>
        <dbReference type="ARBA" id="ARBA00004651"/>
    </source>
</evidence>